<reference evidence="1 2" key="1">
    <citation type="journal article" date="2011" name="Stand. Genomic Sci.">
        <title>Complete genome sequence of the gliding freshwater bacterium Fluviicola taffensis type strain (RW262).</title>
        <authorList>
            <person name="Woyke T."/>
            <person name="Chertkov O."/>
            <person name="Lapidus A."/>
            <person name="Nolan M."/>
            <person name="Lucas S."/>
            <person name="Del Rio T.G."/>
            <person name="Tice H."/>
            <person name="Cheng J.F."/>
            <person name="Tapia R."/>
            <person name="Han C."/>
            <person name="Goodwin L."/>
            <person name="Pitluck S."/>
            <person name="Liolios K."/>
            <person name="Pagani I."/>
            <person name="Ivanova N."/>
            <person name="Huntemann M."/>
            <person name="Mavromatis K."/>
            <person name="Mikhailova N."/>
            <person name="Pati A."/>
            <person name="Chen A."/>
            <person name="Palaniappan K."/>
            <person name="Land M."/>
            <person name="Hauser L."/>
            <person name="Brambilla E.M."/>
            <person name="Rohde M."/>
            <person name="Mwirichia R."/>
            <person name="Sikorski J."/>
            <person name="Tindall B.J."/>
            <person name="Goker M."/>
            <person name="Bristow J."/>
            <person name="Eisen J.A."/>
            <person name="Markowitz V."/>
            <person name="Hugenholtz P."/>
            <person name="Klenk H.P."/>
            <person name="Kyrpides N.C."/>
        </authorList>
    </citation>
    <scope>NUCLEOTIDE SEQUENCE [LARGE SCALE GENOMIC DNA]</scope>
    <source>
        <strain evidence="2">DSM 16823 / RW262 / RW262</strain>
    </source>
</reference>
<dbReference type="AlphaFoldDB" id="F2IA60"/>
<name>F2IA60_FLUTR</name>
<protein>
    <submittedName>
        <fullName evidence="1">Uncharacterized protein</fullName>
    </submittedName>
</protein>
<reference evidence="2" key="2">
    <citation type="submission" date="2011-02" db="EMBL/GenBank/DDBJ databases">
        <title>The complete genome of Fluviicola taffensis DSM 16823.</title>
        <authorList>
            <consortium name="US DOE Joint Genome Institute (JGI-PGF)"/>
            <person name="Lucas S."/>
            <person name="Copeland A."/>
            <person name="Lapidus A."/>
            <person name="Bruce D."/>
            <person name="Goodwin L."/>
            <person name="Pitluck S."/>
            <person name="Kyrpides N."/>
            <person name="Mavromatis K."/>
            <person name="Ivanova N."/>
            <person name="Mikhailova N."/>
            <person name="Pagani I."/>
            <person name="Chertkov O."/>
            <person name="Detter J.C."/>
            <person name="Han C."/>
            <person name="Tapia R."/>
            <person name="Land M."/>
            <person name="Hauser L."/>
            <person name="Markowitz V."/>
            <person name="Cheng J.-F."/>
            <person name="Hugenholtz P."/>
            <person name="Woyke T."/>
            <person name="Wu D."/>
            <person name="Tindall B."/>
            <person name="Pomrenke H.G."/>
            <person name="Brambilla E."/>
            <person name="Klenk H.-P."/>
            <person name="Eisen J.A."/>
        </authorList>
    </citation>
    <scope>NUCLEOTIDE SEQUENCE [LARGE SCALE GENOMIC DNA]</scope>
    <source>
        <strain evidence="2">DSM 16823 / RW262 / RW262</strain>
    </source>
</reference>
<dbReference type="Proteomes" id="UP000007463">
    <property type="component" value="Chromosome"/>
</dbReference>
<keyword evidence="2" id="KW-1185">Reference proteome</keyword>
<proteinExistence type="predicted"/>
<evidence type="ECO:0000313" key="2">
    <source>
        <dbReference type="Proteomes" id="UP000007463"/>
    </source>
</evidence>
<dbReference type="RefSeq" id="WP_013688004.1">
    <property type="nucleotide sequence ID" value="NC_015321.1"/>
</dbReference>
<sequence precursor="true">MLLNFAFIFRQLAIWTFLIFSSTSLAQEQWPALPSELPLTFNDLGRFGLAPKVILSPEGHVQSYQRNIQLQRENELKRGFNNMLFKLKKARTITNEPLLDKLFLFQTREAGKDIALINSSIYPQILNDSLVLVNPKVSSIIYDGVYQRDILRSSSNDSVQISNWYVKRFSAIEIAEISKERQLFASKIEVLNRQKLQRETSHQNWYSAHTEIENLEKQIDPLMHLTDSIDFLLYPSIYLELEPWYKQRFPGANNSEQFDPFLYFTSKKWFLNSVNLRLHSDPFLKQKFVLSHVLVDDPYVRKFIYLGDSTAIHGQSIFGSLDIEAAYSFWDDPHCSYFSLHNTYLIIVKTESNIGETYEDYKFSYYVYEVKR</sequence>
<dbReference type="HOGENOM" id="CLU_743457_0_0_10"/>
<gene>
    <name evidence="1" type="ordered locus">Fluta_3264</name>
</gene>
<accession>F2IA60</accession>
<organism evidence="1 2">
    <name type="scientific">Fluviicola taffensis (strain DSM 16823 / NCIMB 13979 / RW262)</name>
    <dbReference type="NCBI Taxonomy" id="755732"/>
    <lineage>
        <taxon>Bacteria</taxon>
        <taxon>Pseudomonadati</taxon>
        <taxon>Bacteroidota</taxon>
        <taxon>Flavobacteriia</taxon>
        <taxon>Flavobacteriales</taxon>
        <taxon>Crocinitomicaceae</taxon>
        <taxon>Fluviicola</taxon>
    </lineage>
</organism>
<dbReference type="EMBL" id="CP002542">
    <property type="protein sequence ID" value="AEA45237.1"/>
    <property type="molecule type" value="Genomic_DNA"/>
</dbReference>
<evidence type="ECO:0000313" key="1">
    <source>
        <dbReference type="EMBL" id="AEA45237.1"/>
    </source>
</evidence>
<dbReference type="STRING" id="755732.Fluta_3264"/>
<dbReference type="KEGG" id="fte:Fluta_3264"/>